<protein>
    <recommendedName>
        <fullName evidence="3">LPS-assembly lipoprotein</fullName>
    </recommendedName>
</protein>
<dbReference type="Proteomes" id="UP000550508">
    <property type="component" value="Unassembled WGS sequence"/>
</dbReference>
<dbReference type="EMBL" id="JABUMX010000003">
    <property type="protein sequence ID" value="NTS32559.1"/>
    <property type="molecule type" value="Genomic_DNA"/>
</dbReference>
<keyword evidence="2" id="KW-1185">Reference proteome</keyword>
<dbReference type="AlphaFoldDB" id="A0A849VVB0"/>
<sequence length="194" mass="20398">MSLPDRFQPGSVVKRLLPFCVLGLALIAGGCQVRPLYSDPGPVGSTAAGVSGSVRSRLATVSVNPAGDRVTQEVRNNLIFLFGGGAGEPTHVAYTLQLAIASQNISLALIQNATNDKSGQPTAGSIRMTGNYVLTRVSDGQVIGRGSRLVNAGYDAPRQQFAVQRAYRDAYNRAAAEVAQAIQLSVAQDLTKNQ</sequence>
<comment type="caution">
    <text evidence="1">The sequence shown here is derived from an EMBL/GenBank/DDBJ whole genome shotgun (WGS) entry which is preliminary data.</text>
</comment>
<dbReference type="GO" id="GO:0043165">
    <property type="term" value="P:Gram-negative-bacterium-type cell outer membrane assembly"/>
    <property type="evidence" value="ECO:0007669"/>
    <property type="project" value="InterPro"/>
</dbReference>
<name>A0A849VVB0_9HYPH</name>
<reference evidence="1 2" key="1">
    <citation type="submission" date="2020-05" db="EMBL/GenBank/DDBJ databases">
        <authorList>
            <person name="Kim M.K."/>
        </authorList>
    </citation>
    <scope>NUCLEOTIDE SEQUENCE [LARGE SCALE GENOMIC DNA]</scope>
    <source>
        <strain evidence="1 2">BT25</strain>
    </source>
</reference>
<gene>
    <name evidence="1" type="ORF">HQ945_14975</name>
</gene>
<accession>A0A849VVB0</accession>
<evidence type="ECO:0000313" key="1">
    <source>
        <dbReference type="EMBL" id="NTS32559.1"/>
    </source>
</evidence>
<proteinExistence type="predicted"/>
<evidence type="ECO:0000313" key="2">
    <source>
        <dbReference type="Proteomes" id="UP000550508"/>
    </source>
</evidence>
<dbReference type="PROSITE" id="PS51257">
    <property type="entry name" value="PROKAR_LIPOPROTEIN"/>
    <property type="match status" value="1"/>
</dbReference>
<dbReference type="RefSeq" id="WP_027231076.1">
    <property type="nucleotide sequence ID" value="NZ_CP088292.1"/>
</dbReference>
<organism evidence="1 2">
    <name type="scientific">Phyllobacterium pellucidum</name>
    <dbReference type="NCBI Taxonomy" id="2740464"/>
    <lineage>
        <taxon>Bacteria</taxon>
        <taxon>Pseudomonadati</taxon>
        <taxon>Pseudomonadota</taxon>
        <taxon>Alphaproteobacteria</taxon>
        <taxon>Hyphomicrobiales</taxon>
        <taxon>Phyllobacteriaceae</taxon>
        <taxon>Phyllobacterium</taxon>
    </lineage>
</organism>
<dbReference type="Gene3D" id="3.30.160.150">
    <property type="entry name" value="Lipoprotein like domain"/>
    <property type="match status" value="1"/>
</dbReference>
<dbReference type="Pfam" id="PF04390">
    <property type="entry name" value="LptE"/>
    <property type="match status" value="1"/>
</dbReference>
<evidence type="ECO:0008006" key="3">
    <source>
        <dbReference type="Google" id="ProtNLM"/>
    </source>
</evidence>
<dbReference type="GO" id="GO:0019867">
    <property type="term" value="C:outer membrane"/>
    <property type="evidence" value="ECO:0007669"/>
    <property type="project" value="InterPro"/>
</dbReference>
<dbReference type="InterPro" id="IPR007485">
    <property type="entry name" value="LPS_assembly_LptE"/>
</dbReference>